<comment type="subcellular location">
    <subcellularLocation>
        <location evidence="1">Membrane</location>
        <topology evidence="1">Multi-pass membrane protein</topology>
    </subcellularLocation>
</comment>
<feature type="region of interest" description="Disordered" evidence="5">
    <location>
        <begin position="92"/>
        <end position="116"/>
    </location>
</feature>
<dbReference type="Proteomes" id="UP000722750">
    <property type="component" value="Unassembled WGS sequence"/>
</dbReference>
<evidence type="ECO:0000256" key="1">
    <source>
        <dbReference type="ARBA" id="ARBA00004141"/>
    </source>
</evidence>
<protein>
    <recommendedName>
        <fullName evidence="7">NarX-like N-terminal domain-containing protein</fullName>
    </recommendedName>
</protein>
<dbReference type="Pfam" id="PF13675">
    <property type="entry name" value="PilJ"/>
    <property type="match status" value="1"/>
</dbReference>
<keyword evidence="4 6" id="KW-0472">Membrane</keyword>
<feature type="domain" description="NarX-like N-terminal" evidence="7">
    <location>
        <begin position="67"/>
        <end position="110"/>
    </location>
</feature>
<dbReference type="EMBL" id="JAANXD010000023">
    <property type="protein sequence ID" value="MBS1257393.1"/>
    <property type="molecule type" value="Genomic_DNA"/>
</dbReference>
<evidence type="ECO:0000259" key="7">
    <source>
        <dbReference type="Pfam" id="PF13675"/>
    </source>
</evidence>
<sequence length="116" mass="12469">MVKVLKISNRGLHLPQPPCSHLINVEKGGGGEGKERMRKIMKTIQSKLAVIFGVFLALGVAGIVIVTLSSQKNDGTVINLAGKQRMLTQKMSKESLALSQGTGSKESLQKKDSQLI</sequence>
<proteinExistence type="predicted"/>
<dbReference type="InterPro" id="IPR029095">
    <property type="entry name" value="NarX-like_N"/>
</dbReference>
<evidence type="ECO:0000256" key="2">
    <source>
        <dbReference type="ARBA" id="ARBA00022692"/>
    </source>
</evidence>
<dbReference type="AlphaFoldDB" id="A0A941W132"/>
<evidence type="ECO:0000313" key="8">
    <source>
        <dbReference type="EMBL" id="MBS1257393.1"/>
    </source>
</evidence>
<keyword evidence="2 6" id="KW-0812">Transmembrane</keyword>
<evidence type="ECO:0000256" key="5">
    <source>
        <dbReference type="SAM" id="MobiDB-lite"/>
    </source>
</evidence>
<name>A0A941W132_9BACT</name>
<organism evidence="8 9">
    <name type="scientific">Candidatus Scalindua arabica</name>
    <dbReference type="NCBI Taxonomy" id="1127984"/>
    <lineage>
        <taxon>Bacteria</taxon>
        <taxon>Pseudomonadati</taxon>
        <taxon>Planctomycetota</taxon>
        <taxon>Candidatus Brocadiia</taxon>
        <taxon>Candidatus Brocadiales</taxon>
        <taxon>Candidatus Scalinduaceae</taxon>
        <taxon>Candidatus Scalindua</taxon>
    </lineage>
</organism>
<evidence type="ECO:0000256" key="4">
    <source>
        <dbReference type="ARBA" id="ARBA00023136"/>
    </source>
</evidence>
<feature type="compositionally biased region" description="Polar residues" evidence="5">
    <location>
        <begin position="97"/>
        <end position="106"/>
    </location>
</feature>
<accession>A0A941W132</accession>
<evidence type="ECO:0000313" key="9">
    <source>
        <dbReference type="Proteomes" id="UP000722750"/>
    </source>
</evidence>
<keyword evidence="3 6" id="KW-1133">Transmembrane helix</keyword>
<reference evidence="8" key="1">
    <citation type="journal article" date="2021" name="ISME J.">
        <title>Fine-scale metabolic discontinuity in a stratified prokaryote microbiome of a Red Sea deep halocline.</title>
        <authorList>
            <person name="Michoud G."/>
            <person name="Ngugi D.K."/>
            <person name="Barozzi A."/>
            <person name="Merlino G."/>
            <person name="Calleja M.L."/>
            <person name="Delgado-Huertas A."/>
            <person name="Moran X.A.G."/>
            <person name="Daffonchio D."/>
        </authorList>
    </citation>
    <scope>NUCLEOTIDE SEQUENCE</scope>
    <source>
        <strain evidence="8">SuakinDeep_MAG55_1</strain>
    </source>
</reference>
<gene>
    <name evidence="8" type="ORF">MAG551_00435</name>
</gene>
<evidence type="ECO:0000256" key="3">
    <source>
        <dbReference type="ARBA" id="ARBA00022989"/>
    </source>
</evidence>
<dbReference type="GO" id="GO:0016020">
    <property type="term" value="C:membrane"/>
    <property type="evidence" value="ECO:0007669"/>
    <property type="project" value="UniProtKB-SubCell"/>
</dbReference>
<evidence type="ECO:0000256" key="6">
    <source>
        <dbReference type="SAM" id="Phobius"/>
    </source>
</evidence>
<comment type="caution">
    <text evidence="8">The sequence shown here is derived from an EMBL/GenBank/DDBJ whole genome shotgun (WGS) entry which is preliminary data.</text>
</comment>
<feature type="transmembrane region" description="Helical" evidence="6">
    <location>
        <begin position="48"/>
        <end position="68"/>
    </location>
</feature>
<feature type="compositionally biased region" description="Basic and acidic residues" evidence="5">
    <location>
        <begin position="107"/>
        <end position="116"/>
    </location>
</feature>